<organism evidence="1 2">
    <name type="scientific">Flaviaesturariibacter amylovorans</name>
    <dbReference type="NCBI Taxonomy" id="1084520"/>
    <lineage>
        <taxon>Bacteria</taxon>
        <taxon>Pseudomonadati</taxon>
        <taxon>Bacteroidota</taxon>
        <taxon>Chitinophagia</taxon>
        <taxon>Chitinophagales</taxon>
        <taxon>Chitinophagaceae</taxon>
        <taxon>Flaviaestuariibacter</taxon>
    </lineage>
</organism>
<keyword evidence="2" id="KW-1185">Reference proteome</keyword>
<evidence type="ECO:0000313" key="2">
    <source>
        <dbReference type="Proteomes" id="UP001501725"/>
    </source>
</evidence>
<gene>
    <name evidence="1" type="ORF">GCM10023184_01550</name>
</gene>
<dbReference type="EMBL" id="BAABGY010000001">
    <property type="protein sequence ID" value="GAA4317744.1"/>
    <property type="molecule type" value="Genomic_DNA"/>
</dbReference>
<evidence type="ECO:0000313" key="1">
    <source>
        <dbReference type="EMBL" id="GAA4317744.1"/>
    </source>
</evidence>
<protein>
    <submittedName>
        <fullName evidence="1">Uncharacterized protein</fullName>
    </submittedName>
</protein>
<reference evidence="2" key="1">
    <citation type="journal article" date="2019" name="Int. J. Syst. Evol. Microbiol.">
        <title>The Global Catalogue of Microorganisms (GCM) 10K type strain sequencing project: providing services to taxonomists for standard genome sequencing and annotation.</title>
        <authorList>
            <consortium name="The Broad Institute Genomics Platform"/>
            <consortium name="The Broad Institute Genome Sequencing Center for Infectious Disease"/>
            <person name="Wu L."/>
            <person name="Ma J."/>
        </authorList>
    </citation>
    <scope>NUCLEOTIDE SEQUENCE [LARGE SCALE GENOMIC DNA]</scope>
    <source>
        <strain evidence="2">JCM 17919</strain>
    </source>
</reference>
<sequence length="85" mass="9378">MNYAVVLFFDEAPCGYEVSDNGDQVRFRPAPHRAGPTRNMPELLARRAGDGWLLEGTEDPSVRKQVGRLLVARPSSSQIPSRVAP</sequence>
<accession>A0ABP8G5V1</accession>
<comment type="caution">
    <text evidence="1">The sequence shown here is derived from an EMBL/GenBank/DDBJ whole genome shotgun (WGS) entry which is preliminary data.</text>
</comment>
<dbReference type="Proteomes" id="UP001501725">
    <property type="component" value="Unassembled WGS sequence"/>
</dbReference>
<proteinExistence type="predicted"/>
<name>A0ABP8G5V1_9BACT</name>